<evidence type="ECO:0000256" key="1">
    <source>
        <dbReference type="ARBA" id="ARBA00000085"/>
    </source>
</evidence>
<dbReference type="InterPro" id="IPR036890">
    <property type="entry name" value="HATPase_C_sf"/>
</dbReference>
<keyword evidence="5" id="KW-0597">Phosphoprotein</keyword>
<dbReference type="KEGG" id="paco:AACT_2053"/>
<evidence type="ECO:0000256" key="3">
    <source>
        <dbReference type="ARBA" id="ARBA00012438"/>
    </source>
</evidence>
<evidence type="ECO:0000256" key="10">
    <source>
        <dbReference type="ARBA" id="ARBA00022840"/>
    </source>
</evidence>
<proteinExistence type="predicted"/>
<dbReference type="SUPFAM" id="SSF55874">
    <property type="entry name" value="ATPase domain of HSP90 chaperone/DNA topoisomerase II/histidine kinase"/>
    <property type="match status" value="1"/>
</dbReference>
<evidence type="ECO:0000256" key="8">
    <source>
        <dbReference type="ARBA" id="ARBA00022741"/>
    </source>
</evidence>
<evidence type="ECO:0000313" key="18">
    <source>
        <dbReference type="Proteomes" id="UP000503483"/>
    </source>
</evidence>
<evidence type="ECO:0000256" key="9">
    <source>
        <dbReference type="ARBA" id="ARBA00022777"/>
    </source>
</evidence>
<dbReference type="Gene3D" id="3.30.565.10">
    <property type="entry name" value="Histidine kinase-like ATPase, C-terminal domain"/>
    <property type="match status" value="1"/>
</dbReference>
<dbReference type="SUPFAM" id="SSF47384">
    <property type="entry name" value="Homodimeric domain of signal transducing histidine kinase"/>
    <property type="match status" value="1"/>
</dbReference>
<dbReference type="GO" id="GO:0005524">
    <property type="term" value="F:ATP binding"/>
    <property type="evidence" value="ECO:0007669"/>
    <property type="project" value="UniProtKB-KW"/>
</dbReference>
<dbReference type="RefSeq" id="WP_172126742.1">
    <property type="nucleotide sequence ID" value="NZ_CP042652.1"/>
</dbReference>
<evidence type="ECO:0000256" key="7">
    <source>
        <dbReference type="ARBA" id="ARBA00022692"/>
    </source>
</evidence>
<dbReference type="CDD" id="cd18774">
    <property type="entry name" value="PDC2_HK_sensor"/>
    <property type="match status" value="1"/>
</dbReference>
<comment type="subcellular location">
    <subcellularLocation>
        <location evidence="2">Cell membrane</location>
        <topology evidence="2">Multi-pass membrane protein</topology>
    </subcellularLocation>
</comment>
<comment type="catalytic activity">
    <reaction evidence="1">
        <text>ATP + protein L-histidine = ADP + protein N-phospho-L-histidine.</text>
        <dbReference type="EC" id="2.7.13.3"/>
    </reaction>
</comment>
<reference evidence="17 18" key="1">
    <citation type="submission" date="2019-08" db="EMBL/GenBank/DDBJ databases">
        <title>Complete genome sequence of Arcobacter acticola.</title>
        <authorList>
            <person name="Miller W."/>
        </authorList>
    </citation>
    <scope>NUCLEOTIDE SEQUENCE [LARGE SCALE GENOMIC DNA]</scope>
    <source>
        <strain evidence="17 18">KCTC 52212</strain>
    </source>
</reference>
<dbReference type="InterPro" id="IPR005467">
    <property type="entry name" value="His_kinase_dom"/>
</dbReference>
<evidence type="ECO:0000256" key="14">
    <source>
        <dbReference type="SAM" id="Coils"/>
    </source>
</evidence>
<dbReference type="GO" id="GO:0005886">
    <property type="term" value="C:plasma membrane"/>
    <property type="evidence" value="ECO:0007669"/>
    <property type="project" value="UniProtKB-SubCell"/>
</dbReference>
<dbReference type="SMART" id="SM01049">
    <property type="entry name" value="Cache_2"/>
    <property type="match status" value="1"/>
</dbReference>
<dbReference type="Gene3D" id="3.30.450.20">
    <property type="entry name" value="PAS domain"/>
    <property type="match status" value="1"/>
</dbReference>
<keyword evidence="18" id="KW-1185">Reference proteome</keyword>
<gene>
    <name evidence="17" type="ORF">AACT_2053</name>
</gene>
<dbReference type="SMART" id="SM00387">
    <property type="entry name" value="HATPase_c"/>
    <property type="match status" value="1"/>
</dbReference>
<dbReference type="Proteomes" id="UP000503483">
    <property type="component" value="Chromosome"/>
</dbReference>
<feature type="transmembrane region" description="Helical" evidence="15">
    <location>
        <begin position="209"/>
        <end position="231"/>
    </location>
</feature>
<dbReference type="InterPro" id="IPR003594">
    <property type="entry name" value="HATPase_dom"/>
</dbReference>
<dbReference type="EC" id="2.7.13.3" evidence="3"/>
<protein>
    <recommendedName>
        <fullName evidence="3">histidine kinase</fullName>
        <ecNumber evidence="3">2.7.13.3</ecNumber>
    </recommendedName>
</protein>
<dbReference type="PROSITE" id="PS50109">
    <property type="entry name" value="HIS_KIN"/>
    <property type="match status" value="1"/>
</dbReference>
<dbReference type="Pfam" id="PF17200">
    <property type="entry name" value="sCache_2"/>
    <property type="match status" value="1"/>
</dbReference>
<evidence type="ECO:0000256" key="11">
    <source>
        <dbReference type="ARBA" id="ARBA00022989"/>
    </source>
</evidence>
<keyword evidence="13 15" id="KW-0472">Membrane</keyword>
<keyword evidence="10" id="KW-0067">ATP-binding</keyword>
<dbReference type="PANTHER" id="PTHR43065:SF10">
    <property type="entry name" value="PEROXIDE STRESS-ACTIVATED HISTIDINE KINASE MAK3"/>
    <property type="match status" value="1"/>
</dbReference>
<evidence type="ECO:0000256" key="12">
    <source>
        <dbReference type="ARBA" id="ARBA00023012"/>
    </source>
</evidence>
<evidence type="ECO:0000256" key="13">
    <source>
        <dbReference type="ARBA" id="ARBA00023136"/>
    </source>
</evidence>
<evidence type="ECO:0000256" key="15">
    <source>
        <dbReference type="SAM" id="Phobius"/>
    </source>
</evidence>
<evidence type="ECO:0000256" key="4">
    <source>
        <dbReference type="ARBA" id="ARBA00022475"/>
    </source>
</evidence>
<evidence type="ECO:0000256" key="2">
    <source>
        <dbReference type="ARBA" id="ARBA00004651"/>
    </source>
</evidence>
<evidence type="ECO:0000259" key="16">
    <source>
        <dbReference type="PROSITE" id="PS50109"/>
    </source>
</evidence>
<dbReference type="Gene3D" id="1.10.287.130">
    <property type="match status" value="1"/>
</dbReference>
<keyword evidence="6" id="KW-0808">Transferase</keyword>
<feature type="transmembrane region" description="Helical" evidence="15">
    <location>
        <begin position="12"/>
        <end position="31"/>
    </location>
</feature>
<dbReference type="AlphaFoldDB" id="A0A6M8F1G2"/>
<evidence type="ECO:0000256" key="5">
    <source>
        <dbReference type="ARBA" id="ARBA00022553"/>
    </source>
</evidence>
<keyword evidence="8" id="KW-0547">Nucleotide-binding</keyword>
<dbReference type="Pfam" id="PF02518">
    <property type="entry name" value="HATPase_c"/>
    <property type="match status" value="1"/>
</dbReference>
<keyword evidence="14" id="KW-0175">Coiled coil</keyword>
<dbReference type="InterPro" id="IPR036097">
    <property type="entry name" value="HisK_dim/P_sf"/>
</dbReference>
<dbReference type="GO" id="GO:0000155">
    <property type="term" value="F:phosphorelay sensor kinase activity"/>
    <property type="evidence" value="ECO:0007669"/>
    <property type="project" value="InterPro"/>
</dbReference>
<evidence type="ECO:0000256" key="6">
    <source>
        <dbReference type="ARBA" id="ARBA00022679"/>
    </source>
</evidence>
<organism evidence="17 18">
    <name type="scientific">Arcobacter acticola</name>
    <dbReference type="NCBI Taxonomy" id="1849015"/>
    <lineage>
        <taxon>Bacteria</taxon>
        <taxon>Pseudomonadati</taxon>
        <taxon>Campylobacterota</taxon>
        <taxon>Epsilonproteobacteria</taxon>
        <taxon>Campylobacterales</taxon>
        <taxon>Arcobacteraceae</taxon>
        <taxon>Arcobacter</taxon>
    </lineage>
</organism>
<evidence type="ECO:0000313" key="17">
    <source>
        <dbReference type="EMBL" id="QKE29184.1"/>
    </source>
</evidence>
<feature type="coiled-coil region" evidence="14">
    <location>
        <begin position="239"/>
        <end position="277"/>
    </location>
</feature>
<dbReference type="InterPro" id="IPR004358">
    <property type="entry name" value="Sig_transdc_His_kin-like_C"/>
</dbReference>
<keyword evidence="11 15" id="KW-1133">Transmembrane helix</keyword>
<name>A0A6M8F1G2_9BACT</name>
<keyword evidence="9 17" id="KW-0418">Kinase</keyword>
<dbReference type="EMBL" id="CP042652">
    <property type="protein sequence ID" value="QKE29184.1"/>
    <property type="molecule type" value="Genomic_DNA"/>
</dbReference>
<keyword evidence="4" id="KW-1003">Cell membrane</keyword>
<keyword evidence="12" id="KW-0902">Two-component regulatory system</keyword>
<dbReference type="PANTHER" id="PTHR43065">
    <property type="entry name" value="SENSOR HISTIDINE KINASE"/>
    <property type="match status" value="1"/>
</dbReference>
<dbReference type="InterPro" id="IPR033480">
    <property type="entry name" value="sCache_2"/>
</dbReference>
<dbReference type="PRINTS" id="PR00344">
    <property type="entry name" value="BCTRLSENSOR"/>
</dbReference>
<feature type="domain" description="Histidine kinase" evidence="16">
    <location>
        <begin position="293"/>
        <end position="508"/>
    </location>
</feature>
<sequence>MFSERNIPKLIILTPIITVLLVAFFTIYFFIQNQYNYFEEESIRLEKEYLQRQEDILKKEVDYIVNYIEFHVNHNTKLNDNELKNEILKYTETIRYGKHGYIWIHDTNYYLKAHPFRQDRLNTYDIDLTDAIGTFITKEFIDKTVKSPKGVFIEYFWQKPGEVSFSKKLGFFRLYEKYNWVIGAGLYVDDIQKSIFQNKKLLEEKIDKYVRLIVFISFLIILIISLLSFLMSKKITEVFQKYQENVKKKELLLEDINKNLEEKIQIAIEEAQKKDRAMLHQSRLARMGTMLSMIAHQWRQPLSEVAGILMELETASKFKKVDDKMIKESIEESNKLIQFMSYTIDDFRNFFKPDKQKVHFYIEDPCMEAISLINASIKNHNIDLHYNIKMNYEIYGYRREFAQVLLNLMSNAKDALIQREIKNPTINLEVDYIDTYAIVTIKDNAGGVENEYIDLIFEPYFTTKSSLQGTGLGLYMSKMIIEKNMGGELSVENVDDGAIFKVKIKAYNE</sequence>
<accession>A0A6M8F1G2</accession>
<keyword evidence="7 15" id="KW-0812">Transmembrane</keyword>